<gene>
    <name evidence="2" type="ORF">CLV84_2845</name>
</gene>
<dbReference type="RefSeq" id="WP_104420410.1">
    <property type="nucleotide sequence ID" value="NZ_PTJC01000006.1"/>
</dbReference>
<dbReference type="EMBL" id="PTJC01000006">
    <property type="protein sequence ID" value="PPK85932.1"/>
    <property type="molecule type" value="Genomic_DNA"/>
</dbReference>
<keyword evidence="1" id="KW-0732">Signal</keyword>
<name>A0A2S6I418_9BACT</name>
<protein>
    <recommendedName>
        <fullName evidence="4">Outer membrane protein with beta-barrel domain</fullName>
    </recommendedName>
</protein>
<organism evidence="2 3">
    <name type="scientific">Neolewinella xylanilytica</name>
    <dbReference type="NCBI Taxonomy" id="1514080"/>
    <lineage>
        <taxon>Bacteria</taxon>
        <taxon>Pseudomonadati</taxon>
        <taxon>Bacteroidota</taxon>
        <taxon>Saprospiria</taxon>
        <taxon>Saprospirales</taxon>
        <taxon>Lewinellaceae</taxon>
        <taxon>Neolewinella</taxon>
    </lineage>
</organism>
<feature type="chain" id="PRO_5015453809" description="Outer membrane protein with beta-barrel domain" evidence="1">
    <location>
        <begin position="20"/>
        <end position="247"/>
    </location>
</feature>
<evidence type="ECO:0000256" key="1">
    <source>
        <dbReference type="SAM" id="SignalP"/>
    </source>
</evidence>
<evidence type="ECO:0000313" key="3">
    <source>
        <dbReference type="Proteomes" id="UP000237662"/>
    </source>
</evidence>
<feature type="signal peptide" evidence="1">
    <location>
        <begin position="1"/>
        <end position="19"/>
    </location>
</feature>
<evidence type="ECO:0000313" key="2">
    <source>
        <dbReference type="EMBL" id="PPK85932.1"/>
    </source>
</evidence>
<keyword evidence="3" id="KW-1185">Reference proteome</keyword>
<sequence length="247" mass="28015">MLFRILTLALITASLSLPAQSNPSPRAEAPPWLFLDSRVSLAFADIRTGSEYTTAENTRSLAVRLMARKHLSPWLSAGGGLGLGNRSFRLASTYDRYLRQNFPPNTFPDEIDWFNRLEYSDLHLEVPLDIRAEVLGVGPGALYLRTGTAWLIPLHTRNENYRVYDNRPEPALMPEARLNSPITNILSTGIGFIAKDRPDYRWYLELNYDWSTSDTVRAVPPDQQDSRSRHFPDLRARQLGILFGIAL</sequence>
<proteinExistence type="predicted"/>
<comment type="caution">
    <text evidence="2">The sequence shown here is derived from an EMBL/GenBank/DDBJ whole genome shotgun (WGS) entry which is preliminary data.</text>
</comment>
<dbReference type="AlphaFoldDB" id="A0A2S6I418"/>
<dbReference type="Proteomes" id="UP000237662">
    <property type="component" value="Unassembled WGS sequence"/>
</dbReference>
<dbReference type="OrthoDB" id="9823821at2"/>
<evidence type="ECO:0008006" key="4">
    <source>
        <dbReference type="Google" id="ProtNLM"/>
    </source>
</evidence>
<accession>A0A2S6I418</accession>
<reference evidence="2 3" key="1">
    <citation type="submission" date="2018-02" db="EMBL/GenBank/DDBJ databases">
        <title>Genomic Encyclopedia of Archaeal and Bacterial Type Strains, Phase II (KMG-II): from individual species to whole genera.</title>
        <authorList>
            <person name="Goeker M."/>
        </authorList>
    </citation>
    <scope>NUCLEOTIDE SEQUENCE [LARGE SCALE GENOMIC DNA]</scope>
    <source>
        <strain evidence="2 3">DSM 29526</strain>
    </source>
</reference>